<keyword evidence="2" id="KW-1185">Reference proteome</keyword>
<evidence type="ECO:0000313" key="2">
    <source>
        <dbReference type="Proteomes" id="UP000553632"/>
    </source>
</evidence>
<feature type="non-terminal residue" evidence="1">
    <location>
        <position position="1"/>
    </location>
</feature>
<accession>A0A7J6UCN1</accession>
<comment type="caution">
    <text evidence="1">The sequence shown here is derived from an EMBL/GenBank/DDBJ whole genome shotgun (WGS) entry which is preliminary data.</text>
</comment>
<feature type="non-terminal residue" evidence="1">
    <location>
        <position position="103"/>
    </location>
</feature>
<dbReference type="AlphaFoldDB" id="A0A7J6UCN1"/>
<proteinExistence type="predicted"/>
<organism evidence="1 2">
    <name type="scientific">Perkinsus olseni</name>
    <name type="common">Perkinsus atlanticus</name>
    <dbReference type="NCBI Taxonomy" id="32597"/>
    <lineage>
        <taxon>Eukaryota</taxon>
        <taxon>Sar</taxon>
        <taxon>Alveolata</taxon>
        <taxon>Perkinsozoa</taxon>
        <taxon>Perkinsea</taxon>
        <taxon>Perkinsida</taxon>
        <taxon>Perkinsidae</taxon>
        <taxon>Perkinsus</taxon>
    </lineage>
</organism>
<reference evidence="1 2" key="1">
    <citation type="submission" date="2020-04" db="EMBL/GenBank/DDBJ databases">
        <title>Perkinsus olseni comparative genomics.</title>
        <authorList>
            <person name="Bogema D.R."/>
        </authorList>
    </citation>
    <scope>NUCLEOTIDE SEQUENCE [LARGE SCALE GENOMIC DNA]</scope>
    <source>
        <strain evidence="1 2">ATCC PRA-207</strain>
    </source>
</reference>
<name>A0A7J6UCN1_PEROL</name>
<evidence type="ECO:0000313" key="1">
    <source>
        <dbReference type="EMBL" id="KAF4754955.1"/>
    </source>
</evidence>
<dbReference type="EMBL" id="JABANO010004576">
    <property type="protein sequence ID" value="KAF4754955.1"/>
    <property type="molecule type" value="Genomic_DNA"/>
</dbReference>
<sequence>AALALTLPFDETKMLEDQKGLIKKQLGLPGEVEVRDAAEESSVDKNNRRATGAPGRAVIVFYAKDNATQRPSCLNAVFLVLCLCLGGGQQLRHLAEEGEVTPD</sequence>
<protein>
    <submittedName>
        <fullName evidence="1">Uncharacterized protein</fullName>
    </submittedName>
</protein>
<gene>
    <name evidence="1" type="ORF">FOZ63_016901</name>
</gene>
<dbReference type="Proteomes" id="UP000553632">
    <property type="component" value="Unassembled WGS sequence"/>
</dbReference>